<evidence type="ECO:0000313" key="23">
    <source>
        <dbReference type="Proteomes" id="UP000188318"/>
    </source>
</evidence>
<keyword evidence="5" id="KW-0349">Heme</keyword>
<organism evidence="22 23">
    <name type="scientific">Aspergillus carbonarius (strain ITEM 5010)</name>
    <dbReference type="NCBI Taxonomy" id="602072"/>
    <lineage>
        <taxon>Eukaryota</taxon>
        <taxon>Fungi</taxon>
        <taxon>Dikarya</taxon>
        <taxon>Ascomycota</taxon>
        <taxon>Pezizomycotina</taxon>
        <taxon>Eurotiomycetes</taxon>
        <taxon>Eurotiomycetidae</taxon>
        <taxon>Eurotiales</taxon>
        <taxon>Aspergillaceae</taxon>
        <taxon>Aspergillus</taxon>
        <taxon>Aspergillus subgen. Circumdati</taxon>
    </lineage>
</organism>
<dbReference type="InterPro" id="IPR037396">
    <property type="entry name" value="FMN_HAD"/>
</dbReference>
<evidence type="ECO:0000256" key="5">
    <source>
        <dbReference type="ARBA" id="ARBA00022617"/>
    </source>
</evidence>
<evidence type="ECO:0000256" key="13">
    <source>
        <dbReference type="ARBA" id="ARBA00052399"/>
    </source>
</evidence>
<dbReference type="InterPro" id="IPR000262">
    <property type="entry name" value="FMN-dep_DH"/>
</dbReference>
<dbReference type="GO" id="GO:0046872">
    <property type="term" value="F:metal ion binding"/>
    <property type="evidence" value="ECO:0007669"/>
    <property type="project" value="UniProtKB-KW"/>
</dbReference>
<evidence type="ECO:0000256" key="18">
    <source>
        <dbReference type="PIRSR" id="PIRSR000138-1"/>
    </source>
</evidence>
<dbReference type="EC" id="1.1.2.3" evidence="16"/>
<comment type="subunit">
    <text evidence="4">Homotetramer.</text>
</comment>
<keyword evidence="9" id="KW-0560">Oxidoreductase</keyword>
<dbReference type="InterPro" id="IPR013785">
    <property type="entry name" value="Aldolase_TIM"/>
</dbReference>
<evidence type="ECO:0000256" key="6">
    <source>
        <dbReference type="ARBA" id="ARBA00022630"/>
    </source>
</evidence>
<feature type="region of interest" description="Disordered" evidence="20">
    <location>
        <begin position="1"/>
        <end position="20"/>
    </location>
</feature>
<comment type="similarity">
    <text evidence="15">In the N-terminal section; belongs to the cytochrome b5 family.</text>
</comment>
<feature type="domain" description="FMN hydroxy acid dehydrogenase" evidence="21">
    <location>
        <begin position="19"/>
        <end position="391"/>
    </location>
</feature>
<protein>
    <recommendedName>
        <fullName evidence="17">L-lactate dehydrogenase (cytochrome)</fullName>
        <ecNumber evidence="16">1.1.2.3</ecNumber>
    </recommendedName>
</protein>
<feature type="binding site" evidence="19">
    <location>
        <position position="157"/>
    </location>
    <ligand>
        <name>glyoxylate</name>
        <dbReference type="ChEBI" id="CHEBI:36655"/>
    </ligand>
</feature>
<comment type="cofactor">
    <cofactor evidence="2">
        <name>heme b</name>
        <dbReference type="ChEBI" id="CHEBI:60344"/>
    </cofactor>
</comment>
<dbReference type="Pfam" id="PF01070">
    <property type="entry name" value="FMN_dh"/>
    <property type="match status" value="1"/>
</dbReference>
<evidence type="ECO:0000256" key="1">
    <source>
        <dbReference type="ARBA" id="ARBA00001917"/>
    </source>
</evidence>
<dbReference type="STRING" id="602072.A0A1R3RWW0"/>
<evidence type="ECO:0000256" key="14">
    <source>
        <dbReference type="ARBA" id="ARBA00061137"/>
    </source>
</evidence>
<dbReference type="GO" id="GO:0010181">
    <property type="term" value="F:FMN binding"/>
    <property type="evidence" value="ECO:0007669"/>
    <property type="project" value="InterPro"/>
</dbReference>
<feature type="binding site" evidence="19">
    <location>
        <position position="287"/>
    </location>
    <ligand>
        <name>glyoxylate</name>
        <dbReference type="ChEBI" id="CHEBI:36655"/>
    </ligand>
</feature>
<keyword evidence="10" id="KW-0408">Iron</keyword>
<evidence type="ECO:0000313" key="22">
    <source>
        <dbReference type="EMBL" id="OOF98985.1"/>
    </source>
</evidence>
<feature type="binding site" evidence="19">
    <location>
        <begin position="341"/>
        <end position="342"/>
    </location>
    <ligand>
        <name>FMN</name>
        <dbReference type="ChEBI" id="CHEBI:58210"/>
    </ligand>
</feature>
<sequence>MSPTTQPTDPTPSTTSLQPPLSTILNTHDFETIASQTLTPKTWAFYSSAATDMITYSSNKTIYDRILLRPRILRNVTTVSTRTRILGCDMNLPLFVSPAAMATLVHPDGEIAIARGCAKYGIGQCISTNASYPLNTITSSLPTKEPQPTTPFFLQLYIHKSRSISEHLLTLAHQSHISAIFVTVDAPVPGKREADERVPIDATDARLFSTPLPMSGAQIGSDSKGGAGLGRTMGQYIDASLTWEDLVWLRENTHLPIVLKGVQTAEDALLAVEFGVDGIVVSNHGGRGVDTSSSSIAVLMEIRQCCPQVFDRLEVFVDGGIRRGTDIIKAICLGAKAVGMGRAFLYSLCYGQEGVERLIEIMKDELETTMRLLGITDLSQAHPGLLNTLDVDYLVPKRLGGSYSGSVLKARL</sequence>
<proteinExistence type="inferred from homology"/>
<dbReference type="PANTHER" id="PTHR10578">
    <property type="entry name" value="S -2-HYDROXY-ACID OXIDASE-RELATED"/>
    <property type="match status" value="1"/>
</dbReference>
<comment type="cofactor">
    <cofactor evidence="1">
        <name>FMN</name>
        <dbReference type="ChEBI" id="CHEBI:58210"/>
    </cofactor>
</comment>
<dbReference type="FunFam" id="3.20.20.70:FF:000062">
    <property type="entry name" value="Cytochrome b2, mitochondrial, putative"/>
    <property type="match status" value="1"/>
</dbReference>
<dbReference type="OrthoDB" id="1925334at2759"/>
<feature type="binding site" evidence="19">
    <location>
        <position position="260"/>
    </location>
    <ligand>
        <name>glyoxylate</name>
        <dbReference type="ChEBI" id="CHEBI:36655"/>
    </ligand>
</feature>
<feature type="binding site" evidence="19">
    <location>
        <position position="284"/>
    </location>
    <ligand>
        <name>glyoxylate</name>
        <dbReference type="ChEBI" id="CHEBI:36655"/>
    </ligand>
</feature>
<comment type="catalytic activity">
    <reaction evidence="13">
        <text>(S)-lactate + 2 Fe(III)-[cytochrome c] = 2 Fe(II)-[cytochrome c] + pyruvate + 2 H(+)</text>
        <dbReference type="Rhea" id="RHEA:19909"/>
        <dbReference type="Rhea" id="RHEA-COMP:10350"/>
        <dbReference type="Rhea" id="RHEA-COMP:14399"/>
        <dbReference type="ChEBI" id="CHEBI:15361"/>
        <dbReference type="ChEBI" id="CHEBI:15378"/>
        <dbReference type="ChEBI" id="CHEBI:16651"/>
        <dbReference type="ChEBI" id="CHEBI:29033"/>
        <dbReference type="ChEBI" id="CHEBI:29034"/>
        <dbReference type="EC" id="1.1.2.3"/>
    </reaction>
    <physiologicalReaction direction="left-to-right" evidence="13">
        <dbReference type="Rhea" id="RHEA:19910"/>
    </physiologicalReaction>
</comment>
<evidence type="ECO:0000256" key="20">
    <source>
        <dbReference type="SAM" id="MobiDB-lite"/>
    </source>
</evidence>
<comment type="similarity">
    <text evidence="12">Belongs to the FMN-dependent alpha-hydroxy acid dehydrogenase family.</text>
</comment>
<dbReference type="PROSITE" id="PS51349">
    <property type="entry name" value="FMN_HYDROXY_ACID_DH_2"/>
    <property type="match status" value="1"/>
</dbReference>
<feature type="binding site" evidence="19">
    <location>
        <begin position="318"/>
        <end position="322"/>
    </location>
    <ligand>
        <name>FMN</name>
        <dbReference type="ChEBI" id="CHEBI:58210"/>
    </ligand>
</feature>
<comment type="subcellular location">
    <subcellularLocation>
        <location evidence="3">Mitochondrion intermembrane space</location>
    </subcellularLocation>
</comment>
<name>A0A1R3RWW0_ASPC5</name>
<comment type="similarity">
    <text evidence="14">In the C-terminal section; belongs to the FMN-dependent alpha-hydroxy acid dehydrogenase family.</text>
</comment>
<evidence type="ECO:0000256" key="17">
    <source>
        <dbReference type="ARBA" id="ARBA00068515"/>
    </source>
</evidence>
<evidence type="ECO:0000256" key="12">
    <source>
        <dbReference type="ARBA" id="ARBA00024042"/>
    </source>
</evidence>
<accession>A0A1R3RWW0</accession>
<keyword evidence="6 19" id="KW-0285">Flavoprotein</keyword>
<keyword evidence="23" id="KW-1185">Reference proteome</keyword>
<reference evidence="23" key="1">
    <citation type="journal article" date="2017" name="Genome Biol.">
        <title>Comparative genomics reveals high biological diversity and specific adaptations in the industrially and medically important fungal genus Aspergillus.</title>
        <authorList>
            <person name="de Vries R.P."/>
            <person name="Riley R."/>
            <person name="Wiebenga A."/>
            <person name="Aguilar-Osorio G."/>
            <person name="Amillis S."/>
            <person name="Uchima C.A."/>
            <person name="Anderluh G."/>
            <person name="Asadollahi M."/>
            <person name="Askin M."/>
            <person name="Barry K."/>
            <person name="Battaglia E."/>
            <person name="Bayram O."/>
            <person name="Benocci T."/>
            <person name="Braus-Stromeyer S.A."/>
            <person name="Caldana C."/>
            <person name="Canovas D."/>
            <person name="Cerqueira G.C."/>
            <person name="Chen F."/>
            <person name="Chen W."/>
            <person name="Choi C."/>
            <person name="Clum A."/>
            <person name="Dos Santos R.A."/>
            <person name="Damasio A.R."/>
            <person name="Diallinas G."/>
            <person name="Emri T."/>
            <person name="Fekete E."/>
            <person name="Flipphi M."/>
            <person name="Freyberg S."/>
            <person name="Gallo A."/>
            <person name="Gournas C."/>
            <person name="Habgood R."/>
            <person name="Hainaut M."/>
            <person name="Harispe M.L."/>
            <person name="Henrissat B."/>
            <person name="Hilden K.S."/>
            <person name="Hope R."/>
            <person name="Hossain A."/>
            <person name="Karabika E."/>
            <person name="Karaffa L."/>
            <person name="Karanyi Z."/>
            <person name="Krasevec N."/>
            <person name="Kuo A."/>
            <person name="Kusch H."/>
            <person name="LaButti K."/>
            <person name="Lagendijk E.L."/>
            <person name="Lapidus A."/>
            <person name="Levasseur A."/>
            <person name="Lindquist E."/>
            <person name="Lipzen A."/>
            <person name="Logrieco A.F."/>
            <person name="MacCabe A."/>
            <person name="Maekelae M.R."/>
            <person name="Malavazi I."/>
            <person name="Melin P."/>
            <person name="Meyer V."/>
            <person name="Mielnichuk N."/>
            <person name="Miskei M."/>
            <person name="Molnar A.P."/>
            <person name="Mule G."/>
            <person name="Ngan C.Y."/>
            <person name="Orejas M."/>
            <person name="Orosz E."/>
            <person name="Ouedraogo J.P."/>
            <person name="Overkamp K.M."/>
            <person name="Park H.-S."/>
            <person name="Perrone G."/>
            <person name="Piumi F."/>
            <person name="Punt P.J."/>
            <person name="Ram A.F."/>
            <person name="Ramon A."/>
            <person name="Rauscher S."/>
            <person name="Record E."/>
            <person name="Riano-Pachon D.M."/>
            <person name="Robert V."/>
            <person name="Roehrig J."/>
            <person name="Ruller R."/>
            <person name="Salamov A."/>
            <person name="Salih N.S."/>
            <person name="Samson R.A."/>
            <person name="Sandor E."/>
            <person name="Sanguinetti M."/>
            <person name="Schuetze T."/>
            <person name="Sepcic K."/>
            <person name="Shelest E."/>
            <person name="Sherlock G."/>
            <person name="Sophianopoulou V."/>
            <person name="Squina F.M."/>
            <person name="Sun H."/>
            <person name="Susca A."/>
            <person name="Todd R.B."/>
            <person name="Tsang A."/>
            <person name="Unkles S.E."/>
            <person name="van de Wiele N."/>
            <person name="van Rossen-Uffink D."/>
            <person name="Oliveira J.V."/>
            <person name="Vesth T.C."/>
            <person name="Visser J."/>
            <person name="Yu J.-H."/>
            <person name="Zhou M."/>
            <person name="Andersen M.R."/>
            <person name="Archer D.B."/>
            <person name="Baker S.E."/>
            <person name="Benoit I."/>
            <person name="Brakhage A.A."/>
            <person name="Braus G.H."/>
            <person name="Fischer R."/>
            <person name="Frisvad J.C."/>
            <person name="Goldman G.H."/>
            <person name="Houbraken J."/>
            <person name="Oakley B."/>
            <person name="Pocsi I."/>
            <person name="Scazzocchio C."/>
            <person name="Seiboth B."/>
            <person name="vanKuyk P.A."/>
            <person name="Wortman J."/>
            <person name="Dyer P.S."/>
            <person name="Grigoriev I.V."/>
        </authorList>
    </citation>
    <scope>NUCLEOTIDE SEQUENCE [LARGE SCALE GENOMIC DNA]</scope>
    <source>
        <strain evidence="23">ITEM 5010</strain>
    </source>
</reference>
<evidence type="ECO:0000256" key="2">
    <source>
        <dbReference type="ARBA" id="ARBA00001970"/>
    </source>
</evidence>
<feature type="binding site" evidence="19">
    <location>
        <position position="155"/>
    </location>
    <ligand>
        <name>FMN</name>
        <dbReference type="ChEBI" id="CHEBI:58210"/>
    </ligand>
</feature>
<dbReference type="GO" id="GO:0005758">
    <property type="term" value="C:mitochondrial intermembrane space"/>
    <property type="evidence" value="ECO:0007669"/>
    <property type="project" value="UniProtKB-SubCell"/>
</dbReference>
<evidence type="ECO:0000259" key="21">
    <source>
        <dbReference type="PROSITE" id="PS51349"/>
    </source>
</evidence>
<dbReference type="SUPFAM" id="SSF51395">
    <property type="entry name" value="FMN-linked oxidoreductases"/>
    <property type="match status" value="1"/>
</dbReference>
<feature type="binding site" evidence="19">
    <location>
        <position position="282"/>
    </location>
    <ligand>
        <name>FMN</name>
        <dbReference type="ChEBI" id="CHEBI:58210"/>
    </ligand>
</feature>
<dbReference type="InterPro" id="IPR012133">
    <property type="entry name" value="Alpha-hydoxy_acid_DH_FMN"/>
</dbReference>
<dbReference type="Gene3D" id="3.20.20.70">
    <property type="entry name" value="Aldolase class I"/>
    <property type="match status" value="1"/>
</dbReference>
<feature type="active site" description="Proton acceptor" evidence="18">
    <location>
        <position position="284"/>
    </location>
</feature>
<feature type="binding site" evidence="19">
    <location>
        <position position="183"/>
    </location>
    <ligand>
        <name>FMN</name>
        <dbReference type="ChEBI" id="CHEBI:58210"/>
    </ligand>
</feature>
<evidence type="ECO:0000256" key="3">
    <source>
        <dbReference type="ARBA" id="ARBA00004569"/>
    </source>
</evidence>
<dbReference type="VEuPathDB" id="FungiDB:ASPCADRAFT_162865"/>
<feature type="binding site" evidence="19">
    <location>
        <begin position="98"/>
        <end position="100"/>
    </location>
    <ligand>
        <name>FMN</name>
        <dbReference type="ChEBI" id="CHEBI:58210"/>
    </ligand>
</feature>
<evidence type="ECO:0000256" key="8">
    <source>
        <dbReference type="ARBA" id="ARBA00022723"/>
    </source>
</evidence>
<dbReference type="Proteomes" id="UP000188318">
    <property type="component" value="Unassembled WGS sequence"/>
</dbReference>
<gene>
    <name evidence="22" type="ORF">ASPCADRAFT_162865</name>
</gene>
<evidence type="ECO:0000256" key="16">
    <source>
        <dbReference type="ARBA" id="ARBA00066458"/>
    </source>
</evidence>
<keyword evidence="7 19" id="KW-0288">FMN</keyword>
<evidence type="ECO:0000256" key="19">
    <source>
        <dbReference type="PIRSR" id="PIRSR000138-2"/>
    </source>
</evidence>
<dbReference type="OMA" id="SKAPFIM"/>
<dbReference type="CDD" id="cd02922">
    <property type="entry name" value="FCB2_FMN"/>
    <property type="match status" value="1"/>
</dbReference>
<feature type="binding site" evidence="19">
    <location>
        <position position="192"/>
    </location>
    <ligand>
        <name>glyoxylate</name>
        <dbReference type="ChEBI" id="CHEBI:36655"/>
    </ligand>
</feature>
<evidence type="ECO:0000256" key="9">
    <source>
        <dbReference type="ARBA" id="ARBA00023002"/>
    </source>
</evidence>
<evidence type="ECO:0000256" key="15">
    <source>
        <dbReference type="ARBA" id="ARBA00061589"/>
    </source>
</evidence>
<dbReference type="PANTHER" id="PTHR10578:SF104">
    <property type="entry name" value="CYTOCHROME B2, MITOCHONDRIAL-RELATED"/>
    <property type="match status" value="1"/>
</dbReference>
<dbReference type="PIRSF" id="PIRSF000138">
    <property type="entry name" value="Al-hdrx_acd_dh"/>
    <property type="match status" value="1"/>
</dbReference>
<dbReference type="GO" id="GO:0004460">
    <property type="term" value="F:L-lactate dehydrogenase (cytochrome) activity"/>
    <property type="evidence" value="ECO:0007669"/>
    <property type="project" value="UniProtKB-EC"/>
</dbReference>
<evidence type="ECO:0000256" key="7">
    <source>
        <dbReference type="ARBA" id="ARBA00022643"/>
    </source>
</evidence>
<evidence type="ECO:0000256" key="10">
    <source>
        <dbReference type="ARBA" id="ARBA00023004"/>
    </source>
</evidence>
<dbReference type="EMBL" id="KV907495">
    <property type="protein sequence ID" value="OOF98985.1"/>
    <property type="molecule type" value="Genomic_DNA"/>
</dbReference>
<keyword evidence="11" id="KW-0496">Mitochondrion</keyword>
<evidence type="ECO:0000256" key="4">
    <source>
        <dbReference type="ARBA" id="ARBA00011881"/>
    </source>
</evidence>
<feature type="binding site" evidence="19">
    <location>
        <position position="127"/>
    </location>
    <ligand>
        <name>FMN</name>
        <dbReference type="ChEBI" id="CHEBI:58210"/>
    </ligand>
</feature>
<dbReference type="InterPro" id="IPR037458">
    <property type="entry name" value="L-MDH/L-LDH_FMN-bd"/>
</dbReference>
<evidence type="ECO:0000256" key="11">
    <source>
        <dbReference type="ARBA" id="ARBA00023128"/>
    </source>
</evidence>
<dbReference type="AlphaFoldDB" id="A0A1R3RWW0"/>
<keyword evidence="8" id="KW-0479">Metal-binding</keyword>